<keyword evidence="16" id="KW-1185">Reference proteome</keyword>
<evidence type="ECO:0000256" key="10">
    <source>
        <dbReference type="ARBA" id="ARBA00023159"/>
    </source>
</evidence>
<evidence type="ECO:0000256" key="2">
    <source>
        <dbReference type="ARBA" id="ARBA00004574"/>
    </source>
</evidence>
<keyword evidence="6" id="KW-0158">Chromosome</keyword>
<protein>
    <recommendedName>
        <fullName evidence="5">EKC/KEOPS complex subunit GON7</fullName>
    </recommendedName>
</protein>
<evidence type="ECO:0000256" key="3">
    <source>
        <dbReference type="ARBA" id="ARBA00008529"/>
    </source>
</evidence>
<dbReference type="Pfam" id="PF08738">
    <property type="entry name" value="Gon7"/>
    <property type="match status" value="1"/>
</dbReference>
<comment type="subcellular location">
    <subcellularLocation>
        <location evidence="2">Chromosome</location>
        <location evidence="2">Telomere</location>
    </subcellularLocation>
    <subcellularLocation>
        <location evidence="1">Nucleus</location>
    </subcellularLocation>
</comment>
<evidence type="ECO:0000256" key="7">
    <source>
        <dbReference type="ARBA" id="ARBA00022694"/>
    </source>
</evidence>
<evidence type="ECO:0000256" key="4">
    <source>
        <dbReference type="ARBA" id="ARBA00011534"/>
    </source>
</evidence>
<organism evidence="15 16">
    <name type="scientific">Lecanosticta acicola</name>
    <dbReference type="NCBI Taxonomy" id="111012"/>
    <lineage>
        <taxon>Eukaryota</taxon>
        <taxon>Fungi</taxon>
        <taxon>Dikarya</taxon>
        <taxon>Ascomycota</taxon>
        <taxon>Pezizomycotina</taxon>
        <taxon>Dothideomycetes</taxon>
        <taxon>Dothideomycetidae</taxon>
        <taxon>Mycosphaerellales</taxon>
        <taxon>Mycosphaerellaceae</taxon>
        <taxon>Lecanosticta</taxon>
    </lineage>
</organism>
<reference evidence="15" key="1">
    <citation type="submission" date="2023-11" db="EMBL/GenBank/DDBJ databases">
        <authorList>
            <person name="Alioto T."/>
            <person name="Alioto T."/>
            <person name="Gomez Garrido J."/>
        </authorList>
    </citation>
    <scope>NUCLEOTIDE SEQUENCE</scope>
</reference>
<comment type="function">
    <text evidence="13">Component of the EKC/KEOPS complex that is required for the formation of a threonylcarbamoyl group on adenosine at position 37 (t(6)A37) in tRNAs that read codons beginning with adenine. The complex is probably involved in the transfer of the threonylcarbamoyl moiety of threonylcarbamoyl-AMP (TC-AMP) to the N6 group of A37. GON7 likely plays a supporting role to the catalytic subunit KAE1 in the complex. The EKC/KEOPS complex also promotes both telomere uncapping and telomere elongation. The complex is required for efficient recruitment of transcriptional coactivators.</text>
</comment>
<evidence type="ECO:0000313" key="16">
    <source>
        <dbReference type="Proteomes" id="UP001296104"/>
    </source>
</evidence>
<dbReference type="InterPro" id="IPR014849">
    <property type="entry name" value="EKC/KEOPS_Gon7"/>
</dbReference>
<dbReference type="EMBL" id="CAVMBE010000016">
    <property type="protein sequence ID" value="CAK3960079.1"/>
    <property type="molecule type" value="Genomic_DNA"/>
</dbReference>
<keyword evidence="10" id="KW-0010">Activator</keyword>
<evidence type="ECO:0000256" key="1">
    <source>
        <dbReference type="ARBA" id="ARBA00004123"/>
    </source>
</evidence>
<keyword evidence="11" id="KW-0804">Transcription</keyword>
<gene>
    <name evidence="15" type="ORF">LECACI_7A003416</name>
</gene>
<feature type="region of interest" description="Disordered" evidence="14">
    <location>
        <begin position="29"/>
        <end position="49"/>
    </location>
</feature>
<sequence>MLQDTPLQHFHNSLSMAGTQLLGIYQSSTTTHTFSSELPPLPQGGGSVEEKTSYLSALRANVSKLQGDVNAFLTQKMEEDKSNERSSKKRDEEKEEEMYGEEDPEKEG</sequence>
<feature type="region of interest" description="Disordered" evidence="14">
    <location>
        <begin position="73"/>
        <end position="108"/>
    </location>
</feature>
<keyword evidence="7" id="KW-0819">tRNA processing</keyword>
<feature type="compositionally biased region" description="Basic and acidic residues" evidence="14">
    <location>
        <begin position="76"/>
        <end position="92"/>
    </location>
</feature>
<evidence type="ECO:0000256" key="9">
    <source>
        <dbReference type="ARBA" id="ARBA00023015"/>
    </source>
</evidence>
<keyword evidence="9" id="KW-0805">Transcription regulation</keyword>
<dbReference type="GO" id="GO:0000781">
    <property type="term" value="C:chromosome, telomeric region"/>
    <property type="evidence" value="ECO:0007669"/>
    <property type="project" value="UniProtKB-SubCell"/>
</dbReference>
<feature type="compositionally biased region" description="Acidic residues" evidence="14">
    <location>
        <begin position="93"/>
        <end position="108"/>
    </location>
</feature>
<accession>A0AAI8YWS8</accession>
<name>A0AAI8YWS8_9PEZI</name>
<evidence type="ECO:0000256" key="6">
    <source>
        <dbReference type="ARBA" id="ARBA00022454"/>
    </source>
</evidence>
<comment type="similarity">
    <text evidence="3">Belongs to the GON7 family.</text>
</comment>
<evidence type="ECO:0000256" key="12">
    <source>
        <dbReference type="ARBA" id="ARBA00023242"/>
    </source>
</evidence>
<keyword evidence="8" id="KW-0779">Telomere</keyword>
<comment type="subunit">
    <text evidence="4">Component of the EKC/KEOPS complex composed of at least BUD32, CGI121, GON7, KAE1 and PCC1; the whole complex dimerizes.</text>
</comment>
<dbReference type="AlphaFoldDB" id="A0AAI8YWS8"/>
<keyword evidence="12" id="KW-0539">Nucleus</keyword>
<dbReference type="Proteomes" id="UP001296104">
    <property type="component" value="Unassembled WGS sequence"/>
</dbReference>
<evidence type="ECO:0000256" key="5">
    <source>
        <dbReference type="ARBA" id="ARBA00019746"/>
    </source>
</evidence>
<dbReference type="GO" id="GO:0008033">
    <property type="term" value="P:tRNA processing"/>
    <property type="evidence" value="ECO:0007669"/>
    <property type="project" value="UniProtKB-KW"/>
</dbReference>
<proteinExistence type="inferred from homology"/>
<evidence type="ECO:0000256" key="11">
    <source>
        <dbReference type="ARBA" id="ARBA00023163"/>
    </source>
</evidence>
<evidence type="ECO:0000313" key="15">
    <source>
        <dbReference type="EMBL" id="CAK3960079.1"/>
    </source>
</evidence>
<evidence type="ECO:0000256" key="14">
    <source>
        <dbReference type="SAM" id="MobiDB-lite"/>
    </source>
</evidence>
<evidence type="ECO:0000256" key="8">
    <source>
        <dbReference type="ARBA" id="ARBA00022895"/>
    </source>
</evidence>
<evidence type="ECO:0000256" key="13">
    <source>
        <dbReference type="ARBA" id="ARBA00025393"/>
    </source>
</evidence>
<dbReference type="GO" id="GO:0005634">
    <property type="term" value="C:nucleus"/>
    <property type="evidence" value="ECO:0007669"/>
    <property type="project" value="UniProtKB-SubCell"/>
</dbReference>
<comment type="caution">
    <text evidence="15">The sequence shown here is derived from an EMBL/GenBank/DDBJ whole genome shotgun (WGS) entry which is preliminary data.</text>
</comment>